<feature type="compositionally biased region" description="Low complexity" evidence="2">
    <location>
        <begin position="44"/>
        <end position="69"/>
    </location>
</feature>
<organism evidence="3 4">
    <name type="scientific">Amborella trichopoda</name>
    <dbReference type="NCBI Taxonomy" id="13333"/>
    <lineage>
        <taxon>Eukaryota</taxon>
        <taxon>Viridiplantae</taxon>
        <taxon>Streptophyta</taxon>
        <taxon>Embryophyta</taxon>
        <taxon>Tracheophyta</taxon>
        <taxon>Spermatophyta</taxon>
        <taxon>Magnoliopsida</taxon>
        <taxon>Amborellales</taxon>
        <taxon>Amborellaceae</taxon>
        <taxon>Amborella</taxon>
    </lineage>
</organism>
<protein>
    <submittedName>
        <fullName evidence="3">Uncharacterized protein</fullName>
    </submittedName>
</protein>
<feature type="coiled-coil region" evidence="1">
    <location>
        <begin position="103"/>
        <end position="144"/>
    </location>
</feature>
<dbReference type="EMBL" id="KI395590">
    <property type="protein sequence ID" value="ERM98032.1"/>
    <property type="molecule type" value="Genomic_DNA"/>
</dbReference>
<evidence type="ECO:0000313" key="4">
    <source>
        <dbReference type="Proteomes" id="UP000017836"/>
    </source>
</evidence>
<dbReference type="HOGENOM" id="CLU_101535_0_0_1"/>
<sequence length="200" mass="21717">MSKVEVSVTPAVSSHVVSPAHPAMSVLPASEATQEEVGTLRARPSGSPAAQSSDSPASGGPLGSPLLGLRAGSEAMTPLAFRNHVLDVSPLDQGLVWQHTQTRARLVSERDSFSEEVASLSREFEILKAEMDELQARVASLRSCRDSSWEVLHQRSRDVKVANLANSTAQEISCLREEKQVMVRRAEKLKAMIEESLDLF</sequence>
<gene>
    <name evidence="3" type="ORF">AMTR_s00120p00066970</name>
</gene>
<accession>W1NQH1</accession>
<reference evidence="4" key="1">
    <citation type="journal article" date="2013" name="Science">
        <title>The Amborella genome and the evolution of flowering plants.</title>
        <authorList>
            <consortium name="Amborella Genome Project"/>
        </authorList>
    </citation>
    <scope>NUCLEOTIDE SEQUENCE [LARGE SCALE GENOMIC DNA]</scope>
</reference>
<keyword evidence="4" id="KW-1185">Reference proteome</keyword>
<evidence type="ECO:0000256" key="2">
    <source>
        <dbReference type="SAM" id="MobiDB-lite"/>
    </source>
</evidence>
<dbReference type="Proteomes" id="UP000017836">
    <property type="component" value="Unassembled WGS sequence"/>
</dbReference>
<evidence type="ECO:0000313" key="3">
    <source>
        <dbReference type="EMBL" id="ERM98032.1"/>
    </source>
</evidence>
<evidence type="ECO:0000256" key="1">
    <source>
        <dbReference type="SAM" id="Coils"/>
    </source>
</evidence>
<dbReference type="AlphaFoldDB" id="W1NQH1"/>
<dbReference type="Gramene" id="ERM98032">
    <property type="protein sequence ID" value="ERM98032"/>
    <property type="gene ID" value="AMTR_s00120p00066970"/>
</dbReference>
<keyword evidence="1" id="KW-0175">Coiled coil</keyword>
<feature type="region of interest" description="Disordered" evidence="2">
    <location>
        <begin position="1"/>
        <end position="69"/>
    </location>
</feature>
<proteinExistence type="predicted"/>
<name>W1NQH1_AMBTC</name>